<feature type="transmembrane region" description="Helical" evidence="9">
    <location>
        <begin position="183"/>
        <end position="212"/>
    </location>
</feature>
<evidence type="ECO:0000256" key="1">
    <source>
        <dbReference type="ARBA" id="ARBA00004651"/>
    </source>
</evidence>
<evidence type="ECO:0000256" key="3">
    <source>
        <dbReference type="ARBA" id="ARBA00022475"/>
    </source>
</evidence>
<dbReference type="GO" id="GO:0022857">
    <property type="term" value="F:transmembrane transporter activity"/>
    <property type="evidence" value="ECO:0007669"/>
    <property type="project" value="InterPro"/>
</dbReference>
<gene>
    <name evidence="10" type="ORF">SAMN05444158_2434</name>
</gene>
<dbReference type="CDD" id="cd06582">
    <property type="entry name" value="TM_PBP1_LivH_like"/>
    <property type="match status" value="1"/>
</dbReference>
<feature type="transmembrane region" description="Helical" evidence="9">
    <location>
        <begin position="89"/>
        <end position="112"/>
    </location>
</feature>
<name>A0A1H1T7D7_9BRAD</name>
<keyword evidence="4 9" id="KW-0812">Transmembrane</keyword>
<feature type="transmembrane region" description="Helical" evidence="9">
    <location>
        <begin position="58"/>
        <end position="77"/>
    </location>
</feature>
<keyword evidence="7 9" id="KW-0472">Membrane</keyword>
<dbReference type="EMBL" id="LT629750">
    <property type="protein sequence ID" value="SDS56122.1"/>
    <property type="molecule type" value="Genomic_DNA"/>
</dbReference>
<feature type="transmembrane region" description="Helical" evidence="9">
    <location>
        <begin position="6"/>
        <end position="27"/>
    </location>
</feature>
<evidence type="ECO:0000313" key="10">
    <source>
        <dbReference type="EMBL" id="SDS56122.1"/>
    </source>
</evidence>
<keyword evidence="5" id="KW-0029">Amino-acid transport</keyword>
<organism evidence="10 11">
    <name type="scientific">Bradyrhizobium canariense</name>
    <dbReference type="NCBI Taxonomy" id="255045"/>
    <lineage>
        <taxon>Bacteria</taxon>
        <taxon>Pseudomonadati</taxon>
        <taxon>Pseudomonadota</taxon>
        <taxon>Alphaproteobacteria</taxon>
        <taxon>Hyphomicrobiales</taxon>
        <taxon>Nitrobacteraceae</taxon>
        <taxon>Bradyrhizobium</taxon>
    </lineage>
</organism>
<proteinExistence type="inferred from homology"/>
<keyword evidence="11" id="KW-1185">Reference proteome</keyword>
<feature type="transmembrane region" description="Helical" evidence="9">
    <location>
        <begin position="140"/>
        <end position="162"/>
    </location>
</feature>
<keyword evidence="6 9" id="KW-1133">Transmembrane helix</keyword>
<comment type="similarity">
    <text evidence="8">Belongs to the binding-protein-dependent transport system permease family. LivHM subfamily.</text>
</comment>
<evidence type="ECO:0000256" key="5">
    <source>
        <dbReference type="ARBA" id="ARBA00022970"/>
    </source>
</evidence>
<dbReference type="InterPro" id="IPR001851">
    <property type="entry name" value="ABC_transp_permease"/>
</dbReference>
<sequence length="289" mass="30530">MLGQLILSGISQGAIYALVALGMTVLYRTTAVLNFGYGDTFMLGAFVFYVFLKIAGMPFGLAALLTILVMIGVGLAIERLLIRPIAARPHLLIAMMTIAISYMFRGATRMIWGRDVQPMPSVFDFPPIFIGDMVLTSQNLVIIVAAAVLVVVFFAFFNYSALGKLMQAASHSPRGAALIGINVPLFSACMWGLSVAIAAIAGILVAPVTLLYPDMGAATLLKAFAAMTLGGFGNLGGAVLGGVLLGISEQLCGGYISTSFMDIFPYLVILAVLLVYPAGMLGRSEITRV</sequence>
<feature type="transmembrane region" description="Helical" evidence="9">
    <location>
        <begin position="34"/>
        <end position="52"/>
    </location>
</feature>
<keyword evidence="2" id="KW-0813">Transport</keyword>
<reference evidence="11" key="1">
    <citation type="submission" date="2016-10" db="EMBL/GenBank/DDBJ databases">
        <authorList>
            <person name="Varghese N."/>
            <person name="Submissions S."/>
        </authorList>
    </citation>
    <scope>NUCLEOTIDE SEQUENCE [LARGE SCALE GENOMIC DNA]</scope>
    <source>
        <strain evidence="11">GAS369</strain>
    </source>
</reference>
<dbReference type="Pfam" id="PF02653">
    <property type="entry name" value="BPD_transp_2"/>
    <property type="match status" value="1"/>
</dbReference>
<feature type="transmembrane region" description="Helical" evidence="9">
    <location>
        <begin position="224"/>
        <end position="247"/>
    </location>
</feature>
<evidence type="ECO:0000256" key="4">
    <source>
        <dbReference type="ARBA" id="ARBA00022692"/>
    </source>
</evidence>
<protein>
    <submittedName>
        <fullName evidence="10">Amino acid/amide ABC transporter membrane protein 1, HAAT family</fullName>
    </submittedName>
</protein>
<keyword evidence="3" id="KW-1003">Cell membrane</keyword>
<dbReference type="PANTHER" id="PTHR11795:SF451">
    <property type="entry name" value="ABC TRANSPORTER PERMEASE PROTEIN"/>
    <property type="match status" value="1"/>
</dbReference>
<dbReference type="PANTHER" id="PTHR11795">
    <property type="entry name" value="BRANCHED-CHAIN AMINO ACID TRANSPORT SYSTEM PERMEASE PROTEIN LIVH"/>
    <property type="match status" value="1"/>
</dbReference>
<evidence type="ECO:0000256" key="2">
    <source>
        <dbReference type="ARBA" id="ARBA00022448"/>
    </source>
</evidence>
<feature type="transmembrane region" description="Helical" evidence="9">
    <location>
        <begin position="259"/>
        <end position="279"/>
    </location>
</feature>
<dbReference type="GO" id="GO:0006865">
    <property type="term" value="P:amino acid transport"/>
    <property type="evidence" value="ECO:0007669"/>
    <property type="project" value="UniProtKB-KW"/>
</dbReference>
<evidence type="ECO:0000256" key="6">
    <source>
        <dbReference type="ARBA" id="ARBA00022989"/>
    </source>
</evidence>
<evidence type="ECO:0000256" key="7">
    <source>
        <dbReference type="ARBA" id="ARBA00023136"/>
    </source>
</evidence>
<dbReference type="Proteomes" id="UP000243904">
    <property type="component" value="Chromosome I"/>
</dbReference>
<evidence type="ECO:0000313" key="11">
    <source>
        <dbReference type="Proteomes" id="UP000243904"/>
    </source>
</evidence>
<dbReference type="InterPro" id="IPR052157">
    <property type="entry name" value="BCAA_transport_permease"/>
</dbReference>
<accession>A0A1H1T7D7</accession>
<dbReference type="RefSeq" id="WP_146687402.1">
    <property type="nucleotide sequence ID" value="NZ_LT629750.1"/>
</dbReference>
<dbReference type="AlphaFoldDB" id="A0A1H1T7D7"/>
<evidence type="ECO:0000256" key="8">
    <source>
        <dbReference type="ARBA" id="ARBA00037998"/>
    </source>
</evidence>
<evidence type="ECO:0000256" key="9">
    <source>
        <dbReference type="SAM" id="Phobius"/>
    </source>
</evidence>
<dbReference type="GO" id="GO:0005886">
    <property type="term" value="C:plasma membrane"/>
    <property type="evidence" value="ECO:0007669"/>
    <property type="project" value="UniProtKB-SubCell"/>
</dbReference>
<comment type="subcellular location">
    <subcellularLocation>
        <location evidence="1">Cell membrane</location>
        <topology evidence="1">Multi-pass membrane protein</topology>
    </subcellularLocation>
</comment>